<dbReference type="EMBL" id="CAETWZ010000098">
    <property type="protein sequence ID" value="CAB4368187.1"/>
    <property type="molecule type" value="Genomic_DNA"/>
</dbReference>
<dbReference type="InterPro" id="IPR026881">
    <property type="entry name" value="WYL_dom"/>
</dbReference>
<sequence length="318" mass="35289">MSAKRGPRSSEIRVSGLLRMLPWLMKHERVSVASMAAQFDMSESDLIEDIEMASMCGVPPYTPFELTDIYIDEGYIFVGANKRFERNLELTSSEAFGLSLMAAAARELPGFNRGKELKSAVKKLRKVLGEGIVDVDIESPVFLPIVTDAASTGQRLRITYWTPARNEVSERTVTVRTVFVDRGHWYIQADDDASNDSRHFRVDRIRSVTPLDEFVSVSNIAVQIPTWFSDASGSVVVTAEVAASAAWVVETYPCTVREERPDGSFVIDIVVNSEHWLGRLLLRAEGSIRVVSPPELATLQARTAESVLARYRANSSAT</sequence>
<dbReference type="PIRSF" id="PIRSF016838">
    <property type="entry name" value="PafC"/>
    <property type="match status" value="1"/>
</dbReference>
<dbReference type="InterPro" id="IPR051534">
    <property type="entry name" value="CBASS_pafABC_assoc_protein"/>
</dbReference>
<dbReference type="InterPro" id="IPR028349">
    <property type="entry name" value="PafC-like"/>
</dbReference>
<name>A0A6J6NIL3_9ZZZZ</name>
<gene>
    <name evidence="5" type="ORF">UFOPK2334_01381</name>
    <name evidence="4" type="ORF">UFOPK4179_00984</name>
    <name evidence="6" type="ORF">UFOPK4293_00695</name>
</gene>
<dbReference type="Pfam" id="PF13280">
    <property type="entry name" value="WYL"/>
    <property type="match status" value="1"/>
</dbReference>
<protein>
    <submittedName>
        <fullName evidence="5">Unannotated protein</fullName>
    </submittedName>
</protein>
<dbReference type="PROSITE" id="PS52050">
    <property type="entry name" value="WYL"/>
    <property type="match status" value="1"/>
</dbReference>
<evidence type="ECO:0000259" key="3">
    <source>
        <dbReference type="Pfam" id="PF25583"/>
    </source>
</evidence>
<evidence type="ECO:0000259" key="1">
    <source>
        <dbReference type="Pfam" id="PF13280"/>
    </source>
</evidence>
<dbReference type="AlphaFoldDB" id="A0A6J6NIL3"/>
<dbReference type="InterPro" id="IPR057727">
    <property type="entry name" value="WCX_dom"/>
</dbReference>
<feature type="domain" description="WYL" evidence="1">
    <location>
        <begin position="143"/>
        <end position="209"/>
    </location>
</feature>
<dbReference type="EMBL" id="CAEZXA010000158">
    <property type="protein sequence ID" value="CAB4684485.1"/>
    <property type="molecule type" value="Genomic_DNA"/>
</dbReference>
<feature type="domain" description="WCX" evidence="3">
    <location>
        <begin position="235"/>
        <end position="307"/>
    </location>
</feature>
<proteinExistence type="predicted"/>
<evidence type="ECO:0000313" key="6">
    <source>
        <dbReference type="EMBL" id="CAB5048651.1"/>
    </source>
</evidence>
<dbReference type="Pfam" id="PF19187">
    <property type="entry name" value="HTH_PafC"/>
    <property type="match status" value="1"/>
</dbReference>
<evidence type="ECO:0000259" key="2">
    <source>
        <dbReference type="Pfam" id="PF19187"/>
    </source>
</evidence>
<dbReference type="PANTHER" id="PTHR34580">
    <property type="match status" value="1"/>
</dbReference>
<reference evidence="5" key="1">
    <citation type="submission" date="2020-05" db="EMBL/GenBank/DDBJ databases">
        <authorList>
            <person name="Chiriac C."/>
            <person name="Salcher M."/>
            <person name="Ghai R."/>
            <person name="Kavagutti S V."/>
        </authorList>
    </citation>
    <scope>NUCLEOTIDE SEQUENCE</scope>
</reference>
<organism evidence="5">
    <name type="scientific">freshwater metagenome</name>
    <dbReference type="NCBI Taxonomy" id="449393"/>
    <lineage>
        <taxon>unclassified sequences</taxon>
        <taxon>metagenomes</taxon>
        <taxon>ecological metagenomes</taxon>
    </lineage>
</organism>
<dbReference type="Pfam" id="PF25583">
    <property type="entry name" value="WCX"/>
    <property type="match status" value="1"/>
</dbReference>
<evidence type="ECO:0000313" key="4">
    <source>
        <dbReference type="EMBL" id="CAB4368187.1"/>
    </source>
</evidence>
<dbReference type="InterPro" id="IPR043839">
    <property type="entry name" value="PafC_HTH"/>
</dbReference>
<evidence type="ECO:0000313" key="5">
    <source>
        <dbReference type="EMBL" id="CAB4684485.1"/>
    </source>
</evidence>
<dbReference type="PANTHER" id="PTHR34580:SF1">
    <property type="entry name" value="PROTEIN PAFC"/>
    <property type="match status" value="1"/>
</dbReference>
<feature type="domain" description="PafC HTH" evidence="2">
    <location>
        <begin position="13"/>
        <end position="125"/>
    </location>
</feature>
<dbReference type="EMBL" id="CAFBQH010000033">
    <property type="protein sequence ID" value="CAB5048651.1"/>
    <property type="molecule type" value="Genomic_DNA"/>
</dbReference>
<accession>A0A6J6NIL3</accession>